<keyword evidence="10" id="KW-1185">Reference proteome</keyword>
<keyword evidence="2 7" id="KW-1003">Cell membrane</keyword>
<keyword evidence="7" id="KW-0915">Sodium</keyword>
<feature type="transmembrane region" description="Helical" evidence="8">
    <location>
        <begin position="43"/>
        <end position="63"/>
    </location>
</feature>
<keyword evidence="7" id="KW-0813">Transport</keyword>
<feature type="transmembrane region" description="Helical" evidence="8">
    <location>
        <begin position="75"/>
        <end position="96"/>
    </location>
</feature>
<dbReference type="AlphaFoldDB" id="A0A1X7CSQ4"/>
<dbReference type="PANTHER" id="PTHR35806">
    <property type="entry name" value="OXALOACETATE DECARBOXYLASE BETA CHAIN 2"/>
    <property type="match status" value="1"/>
</dbReference>
<evidence type="ECO:0000313" key="10">
    <source>
        <dbReference type="Proteomes" id="UP000192906"/>
    </source>
</evidence>
<feature type="transmembrane region" description="Helical" evidence="8">
    <location>
        <begin position="209"/>
        <end position="235"/>
    </location>
</feature>
<feature type="transmembrane region" description="Helical" evidence="8">
    <location>
        <begin position="283"/>
        <end position="304"/>
    </location>
</feature>
<dbReference type="InterPro" id="IPR005661">
    <property type="entry name" value="OadB_MmdB"/>
</dbReference>
<dbReference type="GO" id="GO:0005886">
    <property type="term" value="C:plasma membrane"/>
    <property type="evidence" value="ECO:0007669"/>
    <property type="project" value="UniProtKB-SubCell"/>
</dbReference>
<dbReference type="Proteomes" id="UP000192906">
    <property type="component" value="Unassembled WGS sequence"/>
</dbReference>
<keyword evidence="4" id="KW-1278">Translocase</keyword>
<dbReference type="RefSeq" id="WP_085099756.1">
    <property type="nucleotide sequence ID" value="NZ_FWZU01000002.1"/>
</dbReference>
<evidence type="ECO:0000256" key="4">
    <source>
        <dbReference type="ARBA" id="ARBA00022967"/>
    </source>
</evidence>
<reference evidence="10" key="1">
    <citation type="submission" date="2017-04" db="EMBL/GenBank/DDBJ databases">
        <authorList>
            <person name="Varghese N."/>
            <person name="Submissions S."/>
        </authorList>
    </citation>
    <scope>NUCLEOTIDE SEQUENCE [LARGE SCALE GENOMIC DNA]</scope>
    <source>
        <strain evidence="10">K3S</strain>
    </source>
</reference>
<evidence type="ECO:0000256" key="6">
    <source>
        <dbReference type="ARBA" id="ARBA00023136"/>
    </source>
</evidence>
<accession>A0A1X7CSQ4</accession>
<dbReference type="NCBIfam" id="TIGR01109">
    <property type="entry name" value="Na_pump_decarbB"/>
    <property type="match status" value="1"/>
</dbReference>
<evidence type="ECO:0000256" key="2">
    <source>
        <dbReference type="ARBA" id="ARBA00022475"/>
    </source>
</evidence>
<dbReference type="STRING" id="1519643.SAMN06295933_1183"/>
<comment type="subcellular location">
    <subcellularLocation>
        <location evidence="1">Cell membrane</location>
        <topology evidence="1">Multi-pass membrane protein</topology>
    </subcellularLocation>
</comment>
<keyword evidence="3 8" id="KW-0812">Transmembrane</keyword>
<evidence type="ECO:0000256" key="5">
    <source>
        <dbReference type="ARBA" id="ARBA00022989"/>
    </source>
</evidence>
<feature type="transmembrane region" description="Helical" evidence="8">
    <location>
        <begin position="346"/>
        <end position="373"/>
    </location>
</feature>
<keyword evidence="7" id="KW-0406">Ion transport</keyword>
<feature type="transmembrane region" description="Helical" evidence="8">
    <location>
        <begin position="108"/>
        <end position="130"/>
    </location>
</feature>
<keyword evidence="7" id="KW-0739">Sodium transport</keyword>
<evidence type="ECO:0000256" key="3">
    <source>
        <dbReference type="ARBA" id="ARBA00022692"/>
    </source>
</evidence>
<evidence type="ECO:0000313" key="9">
    <source>
        <dbReference type="EMBL" id="SMF02135.1"/>
    </source>
</evidence>
<organism evidence="9 10">
    <name type="scientific">Desulfovibrio gilichinskyi</name>
    <dbReference type="NCBI Taxonomy" id="1519643"/>
    <lineage>
        <taxon>Bacteria</taxon>
        <taxon>Pseudomonadati</taxon>
        <taxon>Thermodesulfobacteriota</taxon>
        <taxon>Desulfovibrionia</taxon>
        <taxon>Desulfovibrionales</taxon>
        <taxon>Desulfovibrionaceae</taxon>
        <taxon>Desulfovibrio</taxon>
    </lineage>
</organism>
<dbReference type="Pfam" id="PF03977">
    <property type="entry name" value="OAD_beta"/>
    <property type="match status" value="1"/>
</dbReference>
<evidence type="ECO:0000256" key="7">
    <source>
        <dbReference type="PIRNR" id="PIRNR015658"/>
    </source>
</evidence>
<evidence type="ECO:0000256" key="8">
    <source>
        <dbReference type="SAM" id="Phobius"/>
    </source>
</evidence>
<keyword evidence="6 7" id="KW-0472">Membrane</keyword>
<protein>
    <submittedName>
        <fullName evidence="9">Oxaloacetate decarboxylase, beta subunit</fullName>
    </submittedName>
</protein>
<dbReference type="GO" id="GO:0016829">
    <property type="term" value="F:lyase activity"/>
    <property type="evidence" value="ECO:0007669"/>
    <property type="project" value="InterPro"/>
</dbReference>
<feature type="transmembrane region" description="Helical" evidence="8">
    <location>
        <begin position="12"/>
        <end position="36"/>
    </location>
</feature>
<dbReference type="OrthoDB" id="9783838at2"/>
<gene>
    <name evidence="9" type="ORF">SAMN06295933_1183</name>
</gene>
<dbReference type="PANTHER" id="PTHR35806:SF1">
    <property type="entry name" value="OXALOACETATE DECARBOXYLASE BETA CHAIN 2"/>
    <property type="match status" value="1"/>
</dbReference>
<feature type="transmembrane region" description="Helical" evidence="8">
    <location>
        <begin position="161"/>
        <end position="179"/>
    </location>
</feature>
<sequence length="375" mass="39109">MDILLDFLSTTGFFQMTMGNFIMIVIGIFFIALAIIKDYEPLLLLPIGFGAIIGNIPSIAGMPLSVYDEGSVLSYLYFGVSKGIFPPLIFLGIGAMTDFSCMLSNPKLILLGAAAQMGIFATLIGALYLGFSPAEAGAIGIIGGADGPTAIFLASKLAPHLLGAIAIAAYSYMALVPVIQPPIMNLLTTKKERLIRMAPPRQVTVREKILFPVGALIITTLIAPGALVLVGMLFLGNLLKESGVTERLAETARTSLIDSVTILLGVSVGASTQAQTFLTPGSLLIFGLGAASFCVATASGVLFAKLMNLFLKEKINPLIGAAGVSAVPDSARVVQMVARKEDPHNFLLMHAMAPNIAGVLGSAVAAGVLWSVLGL</sequence>
<name>A0A1X7CSQ4_9BACT</name>
<evidence type="ECO:0000256" key="1">
    <source>
        <dbReference type="ARBA" id="ARBA00004651"/>
    </source>
</evidence>
<dbReference type="GO" id="GO:0006814">
    <property type="term" value="P:sodium ion transport"/>
    <property type="evidence" value="ECO:0007669"/>
    <property type="project" value="UniProtKB-UniRule"/>
</dbReference>
<dbReference type="EMBL" id="FWZU01000002">
    <property type="protein sequence ID" value="SMF02135.1"/>
    <property type="molecule type" value="Genomic_DNA"/>
</dbReference>
<proteinExistence type="predicted"/>
<dbReference type="PIRSF" id="PIRSF015658">
    <property type="entry name" value="MmdB_OadB"/>
    <property type="match status" value="1"/>
</dbReference>
<keyword evidence="5 8" id="KW-1133">Transmembrane helix</keyword>